<feature type="domain" description="Reverse transcriptase" evidence="2">
    <location>
        <begin position="111"/>
        <end position="290"/>
    </location>
</feature>
<dbReference type="InterPro" id="IPR043128">
    <property type="entry name" value="Rev_trsase/Diguanyl_cyclase"/>
</dbReference>
<reference evidence="3 4" key="1">
    <citation type="submission" date="2018-09" db="EMBL/GenBank/DDBJ databases">
        <title>Genomic investigation of the strawberry pathogen Phytophthora fragariae indicates pathogenicity is determined by transcriptional variation in three key races.</title>
        <authorList>
            <person name="Adams T.M."/>
            <person name="Armitage A.D."/>
            <person name="Sobczyk M.K."/>
            <person name="Bates H.J."/>
            <person name="Dunwell J.M."/>
            <person name="Nellist C.F."/>
            <person name="Harrison R.J."/>
        </authorList>
    </citation>
    <scope>NUCLEOTIDE SEQUENCE [LARGE SCALE GENOMIC DNA]</scope>
    <source>
        <strain evidence="3 4">SCRP249</strain>
    </source>
</reference>
<evidence type="ECO:0000313" key="3">
    <source>
        <dbReference type="EMBL" id="KAE8957733.1"/>
    </source>
</evidence>
<dbReference type="PANTHER" id="PTHR33064">
    <property type="entry name" value="POL PROTEIN"/>
    <property type="match status" value="1"/>
</dbReference>
<dbReference type="AlphaFoldDB" id="A0A6A3GK08"/>
<sequence>MRDEREDEFDDIHEPQIGSSAGLDADVSAAVEKMIESAVQKGFPKESVPRLRRIATRYDIWRLRLGDDPPARVPPMKIRLKPGAKPYRCKPRKYPPEVRRFLDDFNAELVRLGWVYENTESRWACPALPVRKTGGEFRQTADYKPVNGDMEAIVGVMPNIQTDLECVKGACFFGLFDFIKGYWQLALAEECQEWLSYMTHRKVYTPRRVPQGCTDAALFFQSTIQKCLEELLNKHLLVWIDDLLLFASDASTYLSKLERLFELLDFFGFKLSAKKSSLFEREVRWCGKLISGDGVHHDPEIIKALQAMPYPQTAGELQQFLCATNWMRDSLIDYARVARPLQDKLDDALASASKRTKRIAAGVAVELTALQRKAFDDVKELLTRSMTLAHPKDGATMCVMSDASDVGRSLLVTQVKHWQPNKEVSEQAHEMLICL</sequence>
<dbReference type="PANTHER" id="PTHR33064:SF37">
    <property type="entry name" value="RIBONUCLEASE H"/>
    <property type="match status" value="1"/>
</dbReference>
<proteinExistence type="predicted"/>
<feature type="non-terminal residue" evidence="3">
    <location>
        <position position="435"/>
    </location>
</feature>
<dbReference type="CDD" id="cd01647">
    <property type="entry name" value="RT_LTR"/>
    <property type="match status" value="1"/>
</dbReference>
<protein>
    <recommendedName>
        <fullName evidence="2">Reverse transcriptase domain-containing protein</fullName>
    </recommendedName>
</protein>
<dbReference type="EMBL" id="QXFV01007898">
    <property type="protein sequence ID" value="KAE8957733.1"/>
    <property type="molecule type" value="Genomic_DNA"/>
</dbReference>
<dbReference type="Gene3D" id="3.30.70.270">
    <property type="match status" value="2"/>
</dbReference>
<comment type="caution">
    <text evidence="3">The sequence shown here is derived from an EMBL/GenBank/DDBJ whole genome shotgun (WGS) entry which is preliminary data.</text>
</comment>
<evidence type="ECO:0000256" key="1">
    <source>
        <dbReference type="SAM" id="MobiDB-lite"/>
    </source>
</evidence>
<dbReference type="InterPro" id="IPR043502">
    <property type="entry name" value="DNA/RNA_pol_sf"/>
</dbReference>
<dbReference type="Proteomes" id="UP000429607">
    <property type="component" value="Unassembled WGS sequence"/>
</dbReference>
<dbReference type="SUPFAM" id="SSF56672">
    <property type="entry name" value="DNA/RNA polymerases"/>
    <property type="match status" value="1"/>
</dbReference>
<evidence type="ECO:0000259" key="2">
    <source>
        <dbReference type="PROSITE" id="PS50878"/>
    </source>
</evidence>
<organism evidence="3 4">
    <name type="scientific">Phytophthora rubi</name>
    <dbReference type="NCBI Taxonomy" id="129364"/>
    <lineage>
        <taxon>Eukaryota</taxon>
        <taxon>Sar</taxon>
        <taxon>Stramenopiles</taxon>
        <taxon>Oomycota</taxon>
        <taxon>Peronosporomycetes</taxon>
        <taxon>Peronosporales</taxon>
        <taxon>Peronosporaceae</taxon>
        <taxon>Phytophthora</taxon>
    </lineage>
</organism>
<dbReference type="InterPro" id="IPR000477">
    <property type="entry name" value="RT_dom"/>
</dbReference>
<name>A0A6A3GK08_9STRA</name>
<dbReference type="Pfam" id="PF00078">
    <property type="entry name" value="RVT_1"/>
    <property type="match status" value="1"/>
</dbReference>
<dbReference type="PROSITE" id="PS50878">
    <property type="entry name" value="RT_POL"/>
    <property type="match status" value="1"/>
</dbReference>
<accession>A0A6A3GK08</accession>
<dbReference type="Gene3D" id="3.10.10.10">
    <property type="entry name" value="HIV Type 1 Reverse Transcriptase, subunit A, domain 1"/>
    <property type="match status" value="1"/>
</dbReference>
<feature type="compositionally biased region" description="Acidic residues" evidence="1">
    <location>
        <begin position="1"/>
        <end position="11"/>
    </location>
</feature>
<dbReference type="InterPro" id="IPR051320">
    <property type="entry name" value="Viral_Replic_Matur_Polypro"/>
</dbReference>
<evidence type="ECO:0000313" key="4">
    <source>
        <dbReference type="Proteomes" id="UP000429607"/>
    </source>
</evidence>
<gene>
    <name evidence="3" type="ORF">PR001_g31269</name>
</gene>
<feature type="region of interest" description="Disordered" evidence="1">
    <location>
        <begin position="1"/>
        <end position="23"/>
    </location>
</feature>